<accession>A0A250IBQ0</accession>
<reference evidence="1 2" key="1">
    <citation type="submission" date="2017-06" db="EMBL/GenBank/DDBJ databases">
        <authorList>
            <person name="Kim H.J."/>
            <person name="Triplett B.A."/>
        </authorList>
    </citation>
    <scope>NUCLEOTIDE SEQUENCE [LARGE SCALE GENOMIC DNA]</scope>
    <source>
        <strain evidence="1 2">DSM 14713</strain>
    </source>
</reference>
<gene>
    <name evidence="1" type="ORF">MEBOL_002718</name>
</gene>
<protein>
    <submittedName>
        <fullName evidence="1">Uncharacterized protein</fullName>
    </submittedName>
</protein>
<evidence type="ECO:0000313" key="1">
    <source>
        <dbReference type="EMBL" id="ATB29269.1"/>
    </source>
</evidence>
<keyword evidence="2" id="KW-1185">Reference proteome</keyword>
<dbReference type="RefSeq" id="WP_095977853.1">
    <property type="nucleotide sequence ID" value="NZ_CP022163.1"/>
</dbReference>
<sequence length="100" mass="11334">MQNLYLVVKPQGHDDYGNVWSNGRLTVLRTHSTIIRQCWAANDAGADVFVHLAGANQVIAQVEIERIREDTEPPEVSLINWRAMKQDAPGHPYSKGFYWA</sequence>
<evidence type="ECO:0000313" key="2">
    <source>
        <dbReference type="Proteomes" id="UP000217289"/>
    </source>
</evidence>
<dbReference type="EMBL" id="CP022163">
    <property type="protein sequence ID" value="ATB29269.1"/>
    <property type="molecule type" value="Genomic_DNA"/>
</dbReference>
<dbReference type="Proteomes" id="UP000217289">
    <property type="component" value="Chromosome"/>
</dbReference>
<dbReference type="AlphaFoldDB" id="A0A250IBQ0"/>
<dbReference type="KEGG" id="mbd:MEBOL_002718"/>
<organism evidence="1 2">
    <name type="scientific">Melittangium boletus DSM 14713</name>
    <dbReference type="NCBI Taxonomy" id="1294270"/>
    <lineage>
        <taxon>Bacteria</taxon>
        <taxon>Pseudomonadati</taxon>
        <taxon>Myxococcota</taxon>
        <taxon>Myxococcia</taxon>
        <taxon>Myxococcales</taxon>
        <taxon>Cystobacterineae</taxon>
        <taxon>Archangiaceae</taxon>
        <taxon>Melittangium</taxon>
    </lineage>
</organism>
<proteinExistence type="predicted"/>
<name>A0A250IBQ0_9BACT</name>